<name>A0A4P8ILI0_9FIRM</name>
<dbReference type="KEGG" id="arf:AR1Y2_3470"/>
<organism evidence="2 3">
    <name type="scientific">Anaerostipes rhamnosivorans</name>
    <dbReference type="NCBI Taxonomy" id="1229621"/>
    <lineage>
        <taxon>Bacteria</taxon>
        <taxon>Bacillati</taxon>
        <taxon>Bacillota</taxon>
        <taxon>Clostridia</taxon>
        <taxon>Lachnospirales</taxon>
        <taxon>Lachnospiraceae</taxon>
        <taxon>Anaerostipes</taxon>
    </lineage>
</organism>
<evidence type="ECO:0000256" key="1">
    <source>
        <dbReference type="ARBA" id="ARBA00022723"/>
    </source>
</evidence>
<proteinExistence type="predicted"/>
<dbReference type="InterPro" id="IPR018527">
    <property type="entry name" value="Rubredoxin_Fe_BS"/>
</dbReference>
<accession>A0A4P8ILI0</accession>
<dbReference type="Proteomes" id="UP000298653">
    <property type="component" value="Chromosome"/>
</dbReference>
<gene>
    <name evidence="2" type="ORF">AR1Y2_3470</name>
</gene>
<dbReference type="GO" id="GO:0046872">
    <property type="term" value="F:metal ion binding"/>
    <property type="evidence" value="ECO:0007669"/>
    <property type="project" value="UniProtKB-KW"/>
</dbReference>
<evidence type="ECO:0000313" key="2">
    <source>
        <dbReference type="EMBL" id="QCP36924.1"/>
    </source>
</evidence>
<dbReference type="PROSITE" id="PS00202">
    <property type="entry name" value="RUBREDOXIN"/>
    <property type="match status" value="1"/>
</dbReference>
<reference evidence="2 3" key="1">
    <citation type="submission" date="2019-05" db="EMBL/GenBank/DDBJ databases">
        <title>Complete genome sequencing of Anaerostipes rhamnosivorans.</title>
        <authorList>
            <person name="Bui T.P.N."/>
            <person name="de Vos W.M."/>
        </authorList>
    </citation>
    <scope>NUCLEOTIDE SEQUENCE [LARGE SCALE GENOMIC DNA]</scope>
    <source>
        <strain evidence="2 3">1y2</strain>
    </source>
</reference>
<protein>
    <submittedName>
        <fullName evidence="2">Uncharacterized protein</fullName>
    </submittedName>
</protein>
<dbReference type="AlphaFoldDB" id="A0A4P8ILI0"/>
<keyword evidence="3" id="KW-1185">Reference proteome</keyword>
<dbReference type="RefSeq" id="WP_137330078.1">
    <property type="nucleotide sequence ID" value="NZ_CP040058.1"/>
</dbReference>
<keyword evidence="1" id="KW-0479">Metal-binding</keyword>
<evidence type="ECO:0000313" key="3">
    <source>
        <dbReference type="Proteomes" id="UP000298653"/>
    </source>
</evidence>
<dbReference type="OrthoDB" id="2058912at2"/>
<sequence>MEIQSFKINGTEAGGTYEAAAGELLKLQWDCPNCDFCLIYPYNWKVGGKGELEVYIYETMTLILRAVKDRDSVQKEIVANVSGGEELNGVLVSPSGIVSPGTTSEFTFDLTKTGFGYMDHGIGRIEGSKYCKVLRNQYGVYRYHILTGSQEIQEKEKSVKAGTRDVLELQRLKYVMMQNGNESQYELSWRVVNNDGNDVIIEASDHQGAFDKSATGHASFTRTGEEIVRLSIRCNAGDKGQIDFADIYPFEVK</sequence>
<dbReference type="EMBL" id="CP040058">
    <property type="protein sequence ID" value="QCP36924.1"/>
    <property type="molecule type" value="Genomic_DNA"/>
</dbReference>